<evidence type="ECO:0000256" key="2">
    <source>
        <dbReference type="ARBA" id="ARBA00022801"/>
    </source>
</evidence>
<dbReference type="EMBL" id="KZ679283">
    <property type="protein sequence ID" value="PTB35041.1"/>
    <property type="molecule type" value="Genomic_DNA"/>
</dbReference>
<keyword evidence="8" id="KW-1185">Reference proteome</keyword>
<evidence type="ECO:0000313" key="7">
    <source>
        <dbReference type="EMBL" id="PTB35041.1"/>
    </source>
</evidence>
<evidence type="ECO:0000256" key="1">
    <source>
        <dbReference type="ARBA" id="ARBA00009902"/>
    </source>
</evidence>
<proteinExistence type="inferred from homology"/>
<gene>
    <name evidence="7" type="ORF">M441DRAFT_180267</name>
</gene>
<evidence type="ECO:0000259" key="6">
    <source>
        <dbReference type="Pfam" id="PF08244"/>
    </source>
</evidence>
<dbReference type="GO" id="GO:0005737">
    <property type="term" value="C:cytoplasm"/>
    <property type="evidence" value="ECO:0007669"/>
    <property type="project" value="TreeGrafter"/>
</dbReference>
<dbReference type="Proteomes" id="UP000240493">
    <property type="component" value="Unassembled WGS sequence"/>
</dbReference>
<dbReference type="InterPro" id="IPR013320">
    <property type="entry name" value="ConA-like_dom_sf"/>
</dbReference>
<keyword evidence="2 4" id="KW-0378">Hydrolase</keyword>
<dbReference type="PANTHER" id="PTHR42800">
    <property type="entry name" value="EXOINULINASE INUD (AFU_ORTHOLOGUE AFUA_5G00480)"/>
    <property type="match status" value="1"/>
</dbReference>
<dbReference type="SMART" id="SM00640">
    <property type="entry name" value="Glyco_32"/>
    <property type="match status" value="1"/>
</dbReference>
<dbReference type="InterPro" id="IPR001362">
    <property type="entry name" value="Glyco_hydro_32"/>
</dbReference>
<reference evidence="7 8" key="1">
    <citation type="submission" date="2016-07" db="EMBL/GenBank/DDBJ databases">
        <title>Multiple horizontal gene transfer events from other fungi enriched the ability of initially mycotrophic Trichoderma (Ascomycota) to feed on dead plant biomass.</title>
        <authorList>
            <consortium name="DOE Joint Genome Institute"/>
            <person name="Aerts A."/>
            <person name="Atanasova L."/>
            <person name="Chenthamara K."/>
            <person name="Zhang J."/>
            <person name="Grujic M."/>
            <person name="Henrissat B."/>
            <person name="Kuo A."/>
            <person name="Salamov A."/>
            <person name="Lipzen A."/>
            <person name="Labutti K."/>
            <person name="Barry K."/>
            <person name="Miao Y."/>
            <person name="Rahimi M.J."/>
            <person name="Shen Q."/>
            <person name="Grigoriev I.V."/>
            <person name="Kubicek C.P."/>
            <person name="Druzhinina I.S."/>
        </authorList>
    </citation>
    <scope>NUCLEOTIDE SEQUENCE [LARGE SCALE GENOMIC DNA]</scope>
    <source>
        <strain evidence="7 8">CBS 433.97</strain>
    </source>
</reference>
<dbReference type="SUPFAM" id="SSF49899">
    <property type="entry name" value="Concanavalin A-like lectins/glucanases"/>
    <property type="match status" value="1"/>
</dbReference>
<evidence type="ECO:0000313" key="8">
    <source>
        <dbReference type="Proteomes" id="UP000240493"/>
    </source>
</evidence>
<dbReference type="STRING" id="1042311.A0A2T3YR34"/>
<keyword evidence="3 4" id="KW-0326">Glycosidase</keyword>
<dbReference type="Pfam" id="PF00251">
    <property type="entry name" value="Glyco_hydro_32N"/>
    <property type="match status" value="1"/>
</dbReference>
<dbReference type="Gene3D" id="2.115.10.20">
    <property type="entry name" value="Glycosyl hydrolase domain, family 43"/>
    <property type="match status" value="1"/>
</dbReference>
<dbReference type="AlphaFoldDB" id="A0A2T3YR34"/>
<dbReference type="OrthoDB" id="202537at2759"/>
<dbReference type="InterPro" id="IPR013189">
    <property type="entry name" value="Glyco_hydro_32_C"/>
</dbReference>
<organism evidence="7 8">
    <name type="scientific">Trichoderma asperellum (strain ATCC 204424 / CBS 433.97 / NBRC 101777)</name>
    <dbReference type="NCBI Taxonomy" id="1042311"/>
    <lineage>
        <taxon>Eukaryota</taxon>
        <taxon>Fungi</taxon>
        <taxon>Dikarya</taxon>
        <taxon>Ascomycota</taxon>
        <taxon>Pezizomycotina</taxon>
        <taxon>Sordariomycetes</taxon>
        <taxon>Hypocreomycetidae</taxon>
        <taxon>Hypocreales</taxon>
        <taxon>Hypocreaceae</taxon>
        <taxon>Trichoderma</taxon>
    </lineage>
</organism>
<sequence>MSLLVATMRTTPVLGPNPKKHARLSNSFAHSDNQSVGPTADQECFNRWRPKYHLMPPRYWVNDPCGPGYSPSGQCYQMSFQWNPFGCEWGNMSWGHATSQDQVHWVVSREPSMQPSEVEDPCGVFTGCTWPTNPSGQNDGTITTFYTSAQHSPIHWTLPYEKGSELIRMATSRDHGRTWKRHPSPIVTGPPKGLDVLGWRDPFIGKWDSIDRCLNRNSGEYLYGVVAGGIRHQSPTVFLYSIDARDLTQWSFICTLFTPGQNFKTSKRLSDFGTNFEVTNFMTLRDNNSDSYDILLMSIEGAHEMETPSFLEIKGQVSKAQRSNKIQNWLCGQPVLTESVESQALRFEFRFGGRLDYGLYYAANSFYDTITDSRIVYGWILEEDLPLHLAKKQGWSGMLSLSRILKMRQIKNVVAACCSDLRSLDWLHCTPNLDGSYSVTTLTSSPDPRLSSLRQKELGLSSAPAANACSYSDAQITLGFLLLKARHFEAEISLSVPPTAEQVGITLYHSSDHVSRTAIYFRPNEEYLVVERDGVYTGDNETSGVNDSPETAPHTLFTTRDPVTGKEEQETLDIHIFFDVSVLEIFVNGRVVITTRIYPENGQCYGLQPFVKHFESSIGGNEAILSRCVGWELRPSIFYET</sequence>
<evidence type="ECO:0000259" key="5">
    <source>
        <dbReference type="Pfam" id="PF00251"/>
    </source>
</evidence>
<accession>A0A2T3YR34</accession>
<dbReference type="GO" id="GO:0004575">
    <property type="term" value="F:sucrose alpha-glucosidase activity"/>
    <property type="evidence" value="ECO:0007669"/>
    <property type="project" value="TreeGrafter"/>
</dbReference>
<dbReference type="SUPFAM" id="SSF75005">
    <property type="entry name" value="Arabinanase/levansucrase/invertase"/>
    <property type="match status" value="1"/>
</dbReference>
<feature type="domain" description="Glycosyl hydrolase family 32 C-terminal" evidence="6">
    <location>
        <begin position="479"/>
        <end position="612"/>
    </location>
</feature>
<dbReference type="InterPro" id="IPR013148">
    <property type="entry name" value="Glyco_hydro_32_N"/>
</dbReference>
<evidence type="ECO:0000256" key="3">
    <source>
        <dbReference type="ARBA" id="ARBA00023295"/>
    </source>
</evidence>
<dbReference type="Gene3D" id="2.60.120.560">
    <property type="entry name" value="Exo-inulinase, domain 1"/>
    <property type="match status" value="1"/>
</dbReference>
<dbReference type="PANTHER" id="PTHR42800:SF3">
    <property type="entry name" value="GLYCOSYL HYDROLASE FAMILY 32 N-TERMINAL DOMAIN-CONTAINING PROTEIN"/>
    <property type="match status" value="1"/>
</dbReference>
<dbReference type="Pfam" id="PF08244">
    <property type="entry name" value="Glyco_hydro_32C"/>
    <property type="match status" value="1"/>
</dbReference>
<dbReference type="InterPro" id="IPR023296">
    <property type="entry name" value="Glyco_hydro_beta-prop_sf"/>
</dbReference>
<protein>
    <submittedName>
        <fullName evidence="7">Glycoside hydrolase family 32 protein</fullName>
    </submittedName>
</protein>
<dbReference type="CDD" id="cd18621">
    <property type="entry name" value="GH32_XdINV-like"/>
    <property type="match status" value="1"/>
</dbReference>
<name>A0A2T3YR34_TRIA4</name>
<evidence type="ECO:0000256" key="4">
    <source>
        <dbReference type="RuleBase" id="RU362110"/>
    </source>
</evidence>
<feature type="domain" description="Glycosyl hydrolase family 32 N-terminal" evidence="5">
    <location>
        <begin position="53"/>
        <end position="409"/>
    </location>
</feature>
<dbReference type="GO" id="GO:0005987">
    <property type="term" value="P:sucrose catabolic process"/>
    <property type="evidence" value="ECO:0007669"/>
    <property type="project" value="TreeGrafter"/>
</dbReference>
<comment type="similarity">
    <text evidence="1 4">Belongs to the glycosyl hydrolase 32 family.</text>
</comment>